<dbReference type="AlphaFoldDB" id="A0A8K0DNX0"/>
<reference evidence="1" key="1">
    <citation type="submission" date="2020-03" db="EMBL/GenBank/DDBJ databases">
        <title>A high-quality chromosome-level genome assembly of a woody plant with both climbing and erect habits, Rhamnella rubrinervis.</title>
        <authorList>
            <person name="Lu Z."/>
            <person name="Yang Y."/>
            <person name="Zhu X."/>
            <person name="Sun Y."/>
        </authorList>
    </citation>
    <scope>NUCLEOTIDE SEQUENCE</scope>
    <source>
        <strain evidence="1">BYM</strain>
        <tissue evidence="1">Leaf</tissue>
    </source>
</reference>
<evidence type="ECO:0000313" key="2">
    <source>
        <dbReference type="Proteomes" id="UP000796880"/>
    </source>
</evidence>
<evidence type="ECO:0000313" key="1">
    <source>
        <dbReference type="EMBL" id="KAF3432166.1"/>
    </source>
</evidence>
<proteinExistence type="predicted"/>
<sequence>MRRINHCDQARDSGHHVSKPMNILYWNCRGFGNPNTGGDFWRHNPMLGEPMVAFIDSNSFWSSLNMEFIYANRAGLPPFFRSLEDVRILLGEEQIVSVDIMRVGVSGTLMPLRVEGIFGDIHEKITWLEKLLSVEHYWSGLDERFEEARRVYWMRLYSLKKLCRILRWDHSRSIARIISFNRFARFEEVKKRVQLDHCPYHGFRVPFRLLWDFIHSDVVDAVRSFFHSSYSPGSQFKFHGAPSKSSRCGLSGQVSSYHAGKLPFKVVSKILAYRPVASNCFDNRLVSSGEIFDLYSRLWSTTWKVLVECGFENDIRKAFDSMSWDFLLAVLDRGLFWLLSRGCKVIRYLLCLAFKIFSGFIPDGLEFSPISPRNFSLQLTFFTQTMCLCYVEDLSNLRCFDLIRLYSLSSLSTWTNLISILQVGLEVDEQGFLRFSVLFLGNFVIGLLETVVSFRGDLDHWGSPKICLENFHSSRFGARGVFRGDSYRGCRIDWMHRFGGFYVREGYEASRLSLQFMDYAIVSALSTIREANAIEEVRCTTSVIRWCGGGSGPGCDGYFVTVGDSSGSFVVPLDSCYAFESELLGLLLFIECL</sequence>
<gene>
    <name evidence="1" type="ORF">FNV43_RR26905</name>
</gene>
<dbReference type="OrthoDB" id="1938625at2759"/>
<keyword evidence="2" id="KW-1185">Reference proteome</keyword>
<dbReference type="Proteomes" id="UP000796880">
    <property type="component" value="Unassembled WGS sequence"/>
</dbReference>
<name>A0A8K0DNX0_9ROSA</name>
<dbReference type="EMBL" id="VOIH02000012">
    <property type="protein sequence ID" value="KAF3432166.1"/>
    <property type="molecule type" value="Genomic_DNA"/>
</dbReference>
<protein>
    <submittedName>
        <fullName evidence="1">Uncharacterized protein</fullName>
    </submittedName>
</protein>
<accession>A0A8K0DNX0</accession>
<comment type="caution">
    <text evidence="1">The sequence shown here is derived from an EMBL/GenBank/DDBJ whole genome shotgun (WGS) entry which is preliminary data.</text>
</comment>
<organism evidence="1 2">
    <name type="scientific">Rhamnella rubrinervis</name>
    <dbReference type="NCBI Taxonomy" id="2594499"/>
    <lineage>
        <taxon>Eukaryota</taxon>
        <taxon>Viridiplantae</taxon>
        <taxon>Streptophyta</taxon>
        <taxon>Embryophyta</taxon>
        <taxon>Tracheophyta</taxon>
        <taxon>Spermatophyta</taxon>
        <taxon>Magnoliopsida</taxon>
        <taxon>eudicotyledons</taxon>
        <taxon>Gunneridae</taxon>
        <taxon>Pentapetalae</taxon>
        <taxon>rosids</taxon>
        <taxon>fabids</taxon>
        <taxon>Rosales</taxon>
        <taxon>Rhamnaceae</taxon>
        <taxon>rhamnoid group</taxon>
        <taxon>Rhamneae</taxon>
        <taxon>Rhamnella</taxon>
    </lineage>
</organism>